<sequence length="286" mass="30503">MNQPRKIGVVGCGLMGAGIADVCARAGLDVRIAAQSPGAVGRGLDRVARSMGQGVRKGLLTPDERDAAMARVSFTTELKELADRELVFEAVPEDEALKLHVFGELDKIIEDPRVVLASNTSSIPIIRLARATSRPERVIGVHFFSPVPLLPLVELVASLLTGEHARATAASFVTDVLGKEVIRSQDRAGFLINTLLIPYLLSAMRMVESGFADAETVDKGMTLGCGHPVGPLRLADLIGLDTVNSIASALYQELKQPQLAPPPILLRMVEGGLLGKKTGRGFHAYV</sequence>
<dbReference type="InterPro" id="IPR036291">
    <property type="entry name" value="NAD(P)-bd_dom_sf"/>
</dbReference>
<comment type="similarity">
    <text evidence="2">Belongs to the 3-hydroxyacyl-CoA dehydrogenase family.</text>
</comment>
<dbReference type="FunFam" id="3.40.50.720:FF:000009">
    <property type="entry name" value="Fatty oxidation complex, alpha subunit"/>
    <property type="match status" value="1"/>
</dbReference>
<dbReference type="PANTHER" id="PTHR48075">
    <property type="entry name" value="3-HYDROXYACYL-COA DEHYDROGENASE FAMILY PROTEIN"/>
    <property type="match status" value="1"/>
</dbReference>
<comment type="pathway">
    <text evidence="1">Lipid metabolism; butanoate metabolism.</text>
</comment>
<dbReference type="NCBIfam" id="NF005875">
    <property type="entry name" value="PRK07819.1"/>
    <property type="match status" value="1"/>
</dbReference>
<organism evidence="8 9">
    <name type="scientific">Nonomuraea muscovyensis</name>
    <dbReference type="NCBI Taxonomy" id="1124761"/>
    <lineage>
        <taxon>Bacteria</taxon>
        <taxon>Bacillati</taxon>
        <taxon>Actinomycetota</taxon>
        <taxon>Actinomycetes</taxon>
        <taxon>Streptosporangiales</taxon>
        <taxon>Streptosporangiaceae</taxon>
        <taxon>Nonomuraea</taxon>
    </lineage>
</organism>
<dbReference type="GO" id="GO:0008691">
    <property type="term" value="F:3-hydroxybutyryl-CoA dehydrogenase activity"/>
    <property type="evidence" value="ECO:0007669"/>
    <property type="project" value="UniProtKB-EC"/>
</dbReference>
<accession>A0A7X0CA85</accession>
<dbReference type="InterPro" id="IPR006176">
    <property type="entry name" value="3-OHacyl-CoA_DH_NAD-bd"/>
</dbReference>
<evidence type="ECO:0000256" key="4">
    <source>
        <dbReference type="PIRSR" id="PIRSR000105-1"/>
    </source>
</evidence>
<feature type="site" description="Important for catalytic activity" evidence="4">
    <location>
        <position position="142"/>
    </location>
</feature>
<dbReference type="PANTHER" id="PTHR48075:SF9">
    <property type="entry name" value="3-HYDROXYBUTYRYL-COA DEHYDROGENASE"/>
    <property type="match status" value="1"/>
</dbReference>
<dbReference type="PIRSF" id="PIRSF000105">
    <property type="entry name" value="HCDH"/>
    <property type="match status" value="1"/>
</dbReference>
<evidence type="ECO:0000259" key="7">
    <source>
        <dbReference type="Pfam" id="PF02737"/>
    </source>
</evidence>
<evidence type="ECO:0000256" key="1">
    <source>
        <dbReference type="ARBA" id="ARBA00005086"/>
    </source>
</evidence>
<comment type="caution">
    <text evidence="8">The sequence shown here is derived from an EMBL/GenBank/DDBJ whole genome shotgun (WGS) entry which is preliminary data.</text>
</comment>
<feature type="binding site" evidence="5">
    <location>
        <position position="50"/>
    </location>
    <ligand>
        <name>CoA</name>
        <dbReference type="ChEBI" id="CHEBI:57287"/>
    </ligand>
</feature>
<protein>
    <submittedName>
        <fullName evidence="8">3-hydroxybutyryl-CoA dehydrogenase</fullName>
        <ecNumber evidence="8">1.1.1.157</ecNumber>
    </submittedName>
</protein>
<keyword evidence="3 8" id="KW-0560">Oxidoreductase</keyword>
<dbReference type="Pfam" id="PF00725">
    <property type="entry name" value="3HCDH"/>
    <property type="match status" value="1"/>
</dbReference>
<dbReference type="InterPro" id="IPR008927">
    <property type="entry name" value="6-PGluconate_DH-like_C_sf"/>
</dbReference>
<dbReference type="RefSeq" id="WP_185089199.1">
    <property type="nucleotide sequence ID" value="NZ_JACHJB010000004.1"/>
</dbReference>
<dbReference type="Gene3D" id="1.10.1040.10">
    <property type="entry name" value="N-(1-d-carboxylethyl)-l-norvaline Dehydrogenase, domain 2"/>
    <property type="match status" value="1"/>
</dbReference>
<dbReference type="Pfam" id="PF02737">
    <property type="entry name" value="3HCDH_N"/>
    <property type="match status" value="1"/>
</dbReference>
<evidence type="ECO:0000313" key="9">
    <source>
        <dbReference type="Proteomes" id="UP000583800"/>
    </source>
</evidence>
<feature type="binding site" evidence="5">
    <location>
        <position position="121"/>
    </location>
    <ligand>
        <name>CoA</name>
        <dbReference type="ChEBI" id="CHEBI:57287"/>
    </ligand>
</feature>
<dbReference type="SUPFAM" id="SSF48179">
    <property type="entry name" value="6-phosphogluconate dehydrogenase C-terminal domain-like"/>
    <property type="match status" value="1"/>
</dbReference>
<evidence type="ECO:0000256" key="3">
    <source>
        <dbReference type="ARBA" id="ARBA00023002"/>
    </source>
</evidence>
<feature type="domain" description="3-hydroxyacyl-CoA dehydrogenase NAD binding" evidence="7">
    <location>
        <begin position="6"/>
        <end position="186"/>
    </location>
</feature>
<dbReference type="EC" id="1.1.1.157" evidence="8"/>
<dbReference type="GO" id="GO:0006635">
    <property type="term" value="P:fatty acid beta-oxidation"/>
    <property type="evidence" value="ECO:0007669"/>
    <property type="project" value="TreeGrafter"/>
</dbReference>
<evidence type="ECO:0000259" key="6">
    <source>
        <dbReference type="Pfam" id="PF00725"/>
    </source>
</evidence>
<name>A0A7X0CA85_9ACTN</name>
<dbReference type="AlphaFoldDB" id="A0A7X0CA85"/>
<evidence type="ECO:0000256" key="2">
    <source>
        <dbReference type="ARBA" id="ARBA00009463"/>
    </source>
</evidence>
<dbReference type="InterPro" id="IPR022694">
    <property type="entry name" value="3-OHacyl-CoA_DH"/>
</dbReference>
<reference evidence="8 9" key="1">
    <citation type="submission" date="2020-08" db="EMBL/GenBank/DDBJ databases">
        <title>Sequencing the genomes of 1000 actinobacteria strains.</title>
        <authorList>
            <person name="Klenk H.-P."/>
        </authorList>
    </citation>
    <scope>NUCLEOTIDE SEQUENCE [LARGE SCALE GENOMIC DNA]</scope>
    <source>
        <strain evidence="8 9">DSM 45913</strain>
    </source>
</reference>
<keyword evidence="9" id="KW-1185">Reference proteome</keyword>
<dbReference type="Gene3D" id="3.40.50.720">
    <property type="entry name" value="NAD(P)-binding Rossmann-like Domain"/>
    <property type="match status" value="1"/>
</dbReference>
<evidence type="ECO:0000256" key="5">
    <source>
        <dbReference type="PIRSR" id="PIRSR000105-3"/>
    </source>
</evidence>
<gene>
    <name evidence="8" type="ORF">FHU36_008028</name>
</gene>
<feature type="domain" description="3-hydroxyacyl-CoA dehydrogenase C-terminal" evidence="6">
    <location>
        <begin position="189"/>
        <end position="285"/>
    </location>
</feature>
<dbReference type="GO" id="GO:0070403">
    <property type="term" value="F:NAD+ binding"/>
    <property type="evidence" value="ECO:0007669"/>
    <property type="project" value="InterPro"/>
</dbReference>
<dbReference type="InterPro" id="IPR013328">
    <property type="entry name" value="6PGD_dom2"/>
</dbReference>
<feature type="binding site" evidence="5">
    <location>
        <position position="57"/>
    </location>
    <ligand>
        <name>CoA</name>
        <dbReference type="ChEBI" id="CHEBI:57287"/>
    </ligand>
</feature>
<evidence type="ECO:0000313" key="8">
    <source>
        <dbReference type="EMBL" id="MBB6351445.1"/>
    </source>
</evidence>
<proteinExistence type="inferred from homology"/>
<dbReference type="InterPro" id="IPR006108">
    <property type="entry name" value="3HC_DH_C"/>
</dbReference>
<dbReference type="SUPFAM" id="SSF51735">
    <property type="entry name" value="NAD(P)-binding Rossmann-fold domains"/>
    <property type="match status" value="1"/>
</dbReference>
<dbReference type="Proteomes" id="UP000583800">
    <property type="component" value="Unassembled WGS sequence"/>
</dbReference>
<dbReference type="EMBL" id="JACHJB010000004">
    <property type="protein sequence ID" value="MBB6351445.1"/>
    <property type="molecule type" value="Genomic_DNA"/>
</dbReference>